<protein>
    <recommendedName>
        <fullName evidence="4">Type IV pilus biogenesis</fullName>
    </recommendedName>
</protein>
<sequence>MKNKKALLYVLGFLVVCIWGIIIMRVYAAVGDEAGGAVVMTKQGDTVKTHIPVLQPDTFQLLLNYGDPFDAVAVKEAPVVAAAGNLPVVKPMASPQVVQPVTAKYLGFIWNAENKKKIAIMNQDGKEVMVQEGETIGQLQLLGIASDSVKVKYKGKTSFIRINK</sequence>
<dbReference type="AlphaFoldDB" id="A0A1W2EFG3"/>
<dbReference type="STRING" id="151894.SAMN04488524_4764"/>
<gene>
    <name evidence="2" type="ORF">SAMN04488524_4764</name>
</gene>
<keyword evidence="3" id="KW-1185">Reference proteome</keyword>
<keyword evidence="1" id="KW-1133">Transmembrane helix</keyword>
<feature type="transmembrane region" description="Helical" evidence="1">
    <location>
        <begin position="7"/>
        <end position="28"/>
    </location>
</feature>
<reference evidence="3" key="1">
    <citation type="submission" date="2017-04" db="EMBL/GenBank/DDBJ databases">
        <authorList>
            <person name="Varghese N."/>
            <person name="Submissions S."/>
        </authorList>
    </citation>
    <scope>NUCLEOTIDE SEQUENCE [LARGE SCALE GENOMIC DNA]</scope>
    <source>
        <strain evidence="3">DSM 12126</strain>
    </source>
</reference>
<organism evidence="2 3">
    <name type="scientific">Pedobacter africanus</name>
    <dbReference type="NCBI Taxonomy" id="151894"/>
    <lineage>
        <taxon>Bacteria</taxon>
        <taxon>Pseudomonadati</taxon>
        <taxon>Bacteroidota</taxon>
        <taxon>Sphingobacteriia</taxon>
        <taxon>Sphingobacteriales</taxon>
        <taxon>Sphingobacteriaceae</taxon>
        <taxon>Pedobacter</taxon>
    </lineage>
</organism>
<evidence type="ECO:0000313" key="2">
    <source>
        <dbReference type="EMBL" id="SMD08439.1"/>
    </source>
</evidence>
<dbReference type="Proteomes" id="UP000192756">
    <property type="component" value="Unassembled WGS sequence"/>
</dbReference>
<accession>A0A1W2EFG3</accession>
<keyword evidence="1" id="KW-0472">Membrane</keyword>
<evidence type="ECO:0008006" key="4">
    <source>
        <dbReference type="Google" id="ProtNLM"/>
    </source>
</evidence>
<dbReference type="EMBL" id="FWXT01000006">
    <property type="protein sequence ID" value="SMD08439.1"/>
    <property type="molecule type" value="Genomic_DNA"/>
</dbReference>
<proteinExistence type="predicted"/>
<keyword evidence="1" id="KW-0812">Transmembrane</keyword>
<name>A0A1W2EFG3_9SPHI</name>
<dbReference type="RefSeq" id="WP_084241541.1">
    <property type="nucleotide sequence ID" value="NZ_FWXT01000006.1"/>
</dbReference>
<dbReference type="OrthoDB" id="676730at2"/>
<evidence type="ECO:0000313" key="3">
    <source>
        <dbReference type="Proteomes" id="UP000192756"/>
    </source>
</evidence>
<evidence type="ECO:0000256" key="1">
    <source>
        <dbReference type="SAM" id="Phobius"/>
    </source>
</evidence>